<dbReference type="InterPro" id="IPR011009">
    <property type="entry name" value="Kinase-like_dom_sf"/>
</dbReference>
<feature type="domain" description="Protein kinase" evidence="8">
    <location>
        <begin position="222"/>
        <end position="511"/>
    </location>
</feature>
<proteinExistence type="predicted"/>
<evidence type="ECO:0000256" key="6">
    <source>
        <dbReference type="ARBA" id="ARBA00022840"/>
    </source>
</evidence>
<dbReference type="PROSITE" id="PS50011">
    <property type="entry name" value="PROTEIN_KINASE_DOM"/>
    <property type="match status" value="1"/>
</dbReference>
<dbReference type="Gene3D" id="1.10.510.10">
    <property type="entry name" value="Transferase(Phosphotransferase) domain 1"/>
    <property type="match status" value="1"/>
</dbReference>
<dbReference type="PANTHER" id="PTHR24351">
    <property type="entry name" value="RIBOSOMAL PROTEIN S6 KINASE"/>
    <property type="match status" value="1"/>
</dbReference>
<dbReference type="InterPro" id="IPR017441">
    <property type="entry name" value="Protein_kinase_ATP_BS"/>
</dbReference>
<evidence type="ECO:0000256" key="4">
    <source>
        <dbReference type="ARBA" id="ARBA00022741"/>
    </source>
</evidence>
<dbReference type="GO" id="GO:0004674">
    <property type="term" value="F:protein serine/threonine kinase activity"/>
    <property type="evidence" value="ECO:0007669"/>
    <property type="project" value="UniProtKB-KW"/>
</dbReference>
<evidence type="ECO:0000256" key="2">
    <source>
        <dbReference type="ARBA" id="ARBA00022553"/>
    </source>
</evidence>
<keyword evidence="6 7" id="KW-0067">ATP-binding</keyword>
<dbReference type="SUPFAM" id="SSF56112">
    <property type="entry name" value="Protein kinase-like (PK-like)"/>
    <property type="match status" value="1"/>
</dbReference>
<keyword evidence="5" id="KW-0418">Kinase</keyword>
<evidence type="ECO:0000256" key="3">
    <source>
        <dbReference type="ARBA" id="ARBA00022679"/>
    </source>
</evidence>
<accession>A0A0C3CFP1</accession>
<reference evidence="10 11" key="1">
    <citation type="submission" date="2014-04" db="EMBL/GenBank/DDBJ databases">
        <authorList>
            <consortium name="DOE Joint Genome Institute"/>
            <person name="Kuo A."/>
            <person name="Gay G."/>
            <person name="Dore J."/>
            <person name="Kohler A."/>
            <person name="Nagy L.G."/>
            <person name="Floudas D."/>
            <person name="Copeland A."/>
            <person name="Barry K.W."/>
            <person name="Cichocki N."/>
            <person name="Veneault-Fourrey C."/>
            <person name="LaButti K."/>
            <person name="Lindquist E.A."/>
            <person name="Lipzen A."/>
            <person name="Lundell T."/>
            <person name="Morin E."/>
            <person name="Murat C."/>
            <person name="Sun H."/>
            <person name="Tunlid A."/>
            <person name="Henrissat B."/>
            <person name="Grigoriev I.V."/>
            <person name="Hibbett D.S."/>
            <person name="Martin F."/>
            <person name="Nordberg H.P."/>
            <person name="Cantor M.N."/>
            <person name="Hua S.X."/>
        </authorList>
    </citation>
    <scope>NUCLEOTIDE SEQUENCE [LARGE SCALE GENOMIC DNA]</scope>
    <source>
        <strain evidence="11">h7</strain>
    </source>
</reference>
<protein>
    <recommendedName>
        <fullName evidence="12">Protein kinase domain-containing protein</fullName>
    </recommendedName>
</protein>
<dbReference type="Gene3D" id="3.30.200.20">
    <property type="entry name" value="Phosphorylase Kinase, domain 1"/>
    <property type="match status" value="1"/>
</dbReference>
<dbReference type="HOGENOM" id="CLU_509046_0_0_1"/>
<name>A0A0C3CFP1_HEBCY</name>
<dbReference type="InterPro" id="IPR000719">
    <property type="entry name" value="Prot_kinase_dom"/>
</dbReference>
<evidence type="ECO:0000313" key="10">
    <source>
        <dbReference type="EMBL" id="KIM42984.1"/>
    </source>
</evidence>
<keyword evidence="3" id="KW-0808">Transferase</keyword>
<gene>
    <name evidence="10" type="ORF">M413DRAFT_9800</name>
</gene>
<dbReference type="AlphaFoldDB" id="A0A0C3CFP1"/>
<feature type="domain" description="AGC-kinase C-terminal" evidence="9">
    <location>
        <begin position="511"/>
        <end position="535"/>
    </location>
</feature>
<dbReference type="Pfam" id="PF00069">
    <property type="entry name" value="Pkinase"/>
    <property type="match status" value="1"/>
</dbReference>
<dbReference type="GO" id="GO:0005524">
    <property type="term" value="F:ATP binding"/>
    <property type="evidence" value="ECO:0007669"/>
    <property type="project" value="UniProtKB-UniRule"/>
</dbReference>
<dbReference type="InterPro" id="IPR000961">
    <property type="entry name" value="AGC-kinase_C"/>
</dbReference>
<dbReference type="PROSITE" id="PS00107">
    <property type="entry name" value="PROTEIN_KINASE_ATP"/>
    <property type="match status" value="1"/>
</dbReference>
<sequence length="535" mass="60418">MFLEHAFDDGLPLHSFFLRQVAHSSAATRIDLCITRPLHSVKSLAQRVLRAASSTNSLPALKAVSQPEYEPTPLSNSPIKRRKDASRVLVVYFPFSECPPKADCEGTKEGTIFLFLSVDKKGFVSLLGSIHVQASFSLFECSPRRLTFHGAKPRFFSTPRPYRLGIIISTLAIIKLSPSPSSPPRFLEYRICRALKSLFGFLKYSGQRQLEASRKILLDQDGYQITHIGQGAFATISRVLHKPTGDVRVMKRITFDKNGLAKYLVNNEVDTLKAMEGNHWFPRLLNHFSEGGQFVVTMPFYRRGDLSALLEHKGYLSRELAKFYSAQLILAIQSLHKEGIIHRDIKTDNIFLDDAGHLILADLGLAEDIATFEGGEAVVAGYPLWLEARARNEDDFPFLFVSEDNPLGTTGAAGTFWYTAPEVFRAEQYSFGVDYWSVGVIYYELVTGHIPFNHYKPYPENKRPMLDFRNKPGQLKNVAAWEQDAISEMLAPNPKHRPQSLVEIKRSRLFFGVDWEKMSRKEISPPCLPPPLHEG</sequence>
<keyword evidence="2" id="KW-0597">Phosphoprotein</keyword>
<feature type="binding site" evidence="7">
    <location>
        <position position="251"/>
    </location>
    <ligand>
        <name>ATP</name>
        <dbReference type="ChEBI" id="CHEBI:30616"/>
    </ligand>
</feature>
<dbReference type="PROSITE" id="PS00108">
    <property type="entry name" value="PROTEIN_KINASE_ST"/>
    <property type="match status" value="1"/>
</dbReference>
<dbReference type="PROSITE" id="PS51285">
    <property type="entry name" value="AGC_KINASE_CTER"/>
    <property type="match status" value="1"/>
</dbReference>
<evidence type="ECO:0000259" key="8">
    <source>
        <dbReference type="PROSITE" id="PS50011"/>
    </source>
</evidence>
<dbReference type="EMBL" id="KN831776">
    <property type="protein sequence ID" value="KIM42984.1"/>
    <property type="molecule type" value="Genomic_DNA"/>
</dbReference>
<dbReference type="STRING" id="686832.A0A0C3CFP1"/>
<dbReference type="InterPro" id="IPR008271">
    <property type="entry name" value="Ser/Thr_kinase_AS"/>
</dbReference>
<organism evidence="10 11">
    <name type="scientific">Hebeloma cylindrosporum</name>
    <dbReference type="NCBI Taxonomy" id="76867"/>
    <lineage>
        <taxon>Eukaryota</taxon>
        <taxon>Fungi</taxon>
        <taxon>Dikarya</taxon>
        <taxon>Basidiomycota</taxon>
        <taxon>Agaricomycotina</taxon>
        <taxon>Agaricomycetes</taxon>
        <taxon>Agaricomycetidae</taxon>
        <taxon>Agaricales</taxon>
        <taxon>Agaricineae</taxon>
        <taxon>Hymenogastraceae</taxon>
        <taxon>Hebeloma</taxon>
    </lineage>
</organism>
<keyword evidence="11" id="KW-1185">Reference proteome</keyword>
<reference evidence="11" key="2">
    <citation type="submission" date="2015-01" db="EMBL/GenBank/DDBJ databases">
        <title>Evolutionary Origins and Diversification of the Mycorrhizal Mutualists.</title>
        <authorList>
            <consortium name="DOE Joint Genome Institute"/>
            <consortium name="Mycorrhizal Genomics Consortium"/>
            <person name="Kohler A."/>
            <person name="Kuo A."/>
            <person name="Nagy L.G."/>
            <person name="Floudas D."/>
            <person name="Copeland A."/>
            <person name="Barry K.W."/>
            <person name="Cichocki N."/>
            <person name="Veneault-Fourrey C."/>
            <person name="LaButti K."/>
            <person name="Lindquist E.A."/>
            <person name="Lipzen A."/>
            <person name="Lundell T."/>
            <person name="Morin E."/>
            <person name="Murat C."/>
            <person name="Riley R."/>
            <person name="Ohm R."/>
            <person name="Sun H."/>
            <person name="Tunlid A."/>
            <person name="Henrissat B."/>
            <person name="Grigoriev I.V."/>
            <person name="Hibbett D.S."/>
            <person name="Martin F."/>
        </authorList>
    </citation>
    <scope>NUCLEOTIDE SEQUENCE [LARGE SCALE GENOMIC DNA]</scope>
    <source>
        <strain evidence="11">h7</strain>
    </source>
</reference>
<evidence type="ECO:0000256" key="5">
    <source>
        <dbReference type="ARBA" id="ARBA00022777"/>
    </source>
</evidence>
<keyword evidence="1" id="KW-0723">Serine/threonine-protein kinase</keyword>
<evidence type="ECO:0000256" key="1">
    <source>
        <dbReference type="ARBA" id="ARBA00022527"/>
    </source>
</evidence>
<evidence type="ECO:0000256" key="7">
    <source>
        <dbReference type="PROSITE-ProRule" id="PRU10141"/>
    </source>
</evidence>
<keyword evidence="4 7" id="KW-0547">Nucleotide-binding</keyword>
<dbReference type="Proteomes" id="UP000053424">
    <property type="component" value="Unassembled WGS sequence"/>
</dbReference>
<evidence type="ECO:0000313" key="11">
    <source>
        <dbReference type="Proteomes" id="UP000053424"/>
    </source>
</evidence>
<evidence type="ECO:0000259" key="9">
    <source>
        <dbReference type="PROSITE" id="PS51285"/>
    </source>
</evidence>
<evidence type="ECO:0008006" key="12">
    <source>
        <dbReference type="Google" id="ProtNLM"/>
    </source>
</evidence>
<dbReference type="SMART" id="SM00220">
    <property type="entry name" value="S_TKc"/>
    <property type="match status" value="1"/>
</dbReference>
<dbReference type="OrthoDB" id="4062651at2759"/>